<comment type="caution">
    <text evidence="1">The sequence shown here is derived from an EMBL/GenBank/DDBJ whole genome shotgun (WGS) entry which is preliminary data.</text>
</comment>
<dbReference type="SUPFAM" id="SSF53850">
    <property type="entry name" value="Periplasmic binding protein-like II"/>
    <property type="match status" value="1"/>
</dbReference>
<name>A0AAJ1JMH0_PROST</name>
<dbReference type="EMBL" id="JAREJI010000005">
    <property type="protein sequence ID" value="MDE8769955.1"/>
    <property type="molecule type" value="Genomic_DNA"/>
</dbReference>
<accession>A0AAJ1JMH0</accession>
<gene>
    <name evidence="1" type="ORF">PZS58_10505</name>
</gene>
<dbReference type="Gene3D" id="3.40.190.10">
    <property type="entry name" value="Periplasmic binding protein-like II"/>
    <property type="match status" value="1"/>
</dbReference>
<dbReference type="Proteomes" id="UP001163056">
    <property type="component" value="Unassembled WGS sequence"/>
</dbReference>
<protein>
    <recommendedName>
        <fullName evidence="3">Symbiotic regulator homolog 1</fullName>
    </recommendedName>
</protein>
<dbReference type="RefSeq" id="WP_258002884.1">
    <property type="nucleotide sequence ID" value="NZ_BRRI01000007.1"/>
</dbReference>
<sequence length="43" mass="5361">MEIELPLELESVFIVQAWHPRLDRDPAHQWLRQTIKQYFLKRE</sequence>
<proteinExistence type="predicted"/>
<evidence type="ECO:0000313" key="2">
    <source>
        <dbReference type="Proteomes" id="UP001163056"/>
    </source>
</evidence>
<evidence type="ECO:0008006" key="3">
    <source>
        <dbReference type="Google" id="ProtNLM"/>
    </source>
</evidence>
<dbReference type="AlphaFoldDB" id="A0AAJ1JMH0"/>
<reference evidence="1 2" key="1">
    <citation type="submission" date="2023-03" db="EMBL/GenBank/DDBJ databases">
        <title>WGS of NDM-producing Providencia thailandensis from Ukrainian patients.</title>
        <authorList>
            <person name="Zabicka D."/>
            <person name="Izdebski R."/>
            <person name="Urbanowicz P."/>
            <person name="Biedrzycka M."/>
            <person name="Guzek A."/>
            <person name="Gniadkowski M."/>
        </authorList>
    </citation>
    <scope>NUCLEOTIDE SEQUENCE [LARGE SCALE GENOMIC DNA]</scope>
    <source>
        <strain evidence="1 2">8015-22</strain>
    </source>
</reference>
<organism evidence="1 2">
    <name type="scientific">Providencia stuartii</name>
    <dbReference type="NCBI Taxonomy" id="588"/>
    <lineage>
        <taxon>Bacteria</taxon>
        <taxon>Pseudomonadati</taxon>
        <taxon>Pseudomonadota</taxon>
        <taxon>Gammaproteobacteria</taxon>
        <taxon>Enterobacterales</taxon>
        <taxon>Morganellaceae</taxon>
        <taxon>Providencia</taxon>
    </lineage>
</organism>
<evidence type="ECO:0000313" key="1">
    <source>
        <dbReference type="EMBL" id="MDE8769955.1"/>
    </source>
</evidence>